<dbReference type="AlphaFoldDB" id="A0AAV9UI54"/>
<evidence type="ECO:0000256" key="2">
    <source>
        <dbReference type="ARBA" id="ARBA00005866"/>
    </source>
</evidence>
<accession>A0AAV9UI54</accession>
<evidence type="ECO:0000256" key="1">
    <source>
        <dbReference type="ARBA" id="ARBA00001096"/>
    </source>
</evidence>
<protein>
    <recommendedName>
        <fullName evidence="3 5">Glucose-6-phosphate 1-epimerase</fullName>
        <ecNumber evidence="3 5">5.1.3.15</ecNumber>
    </recommendedName>
</protein>
<organism evidence="9 10">
    <name type="scientific">Orbilia brochopaga</name>
    <dbReference type="NCBI Taxonomy" id="3140254"/>
    <lineage>
        <taxon>Eukaryota</taxon>
        <taxon>Fungi</taxon>
        <taxon>Dikarya</taxon>
        <taxon>Ascomycota</taxon>
        <taxon>Pezizomycotina</taxon>
        <taxon>Orbiliomycetes</taxon>
        <taxon>Orbiliales</taxon>
        <taxon>Orbiliaceae</taxon>
        <taxon>Orbilia</taxon>
    </lineage>
</organism>
<evidence type="ECO:0000256" key="6">
    <source>
        <dbReference type="PIRSR" id="PIRSR016020-1"/>
    </source>
</evidence>
<dbReference type="GO" id="GO:0005737">
    <property type="term" value="C:cytoplasm"/>
    <property type="evidence" value="ECO:0007669"/>
    <property type="project" value="TreeGrafter"/>
</dbReference>
<dbReference type="SUPFAM" id="SSF74650">
    <property type="entry name" value="Galactose mutarotase-like"/>
    <property type="match status" value="1"/>
</dbReference>
<dbReference type="InterPro" id="IPR008183">
    <property type="entry name" value="Aldose_1/G6P_1-epimerase"/>
</dbReference>
<dbReference type="InterPro" id="IPR025532">
    <property type="entry name" value="G6P_1-epimerase"/>
</dbReference>
<sequence>MVGDKKKPPTLDVTAAETPSSHATLTQSSDRVTLSHPSGASATILLYGATVISWTAHGREQLWLSTASALDGSRAVRGGIPLVFPVFGPPQAGTAAEKLPQHGFARTTRWELLGRTEAETAGDLNICVDFGLDSRSLDEETRAKWGGEFGLIYSVTLTSSTLETKMVVQNAGSGESAAFDFNVLFHTYLRVPDVEAIGIKGLNSLTYRDKTLGNTEHNESSTTLRITSQTDRVYRSAPDEIAIVDASASDKPLFTVTKVGLKDVVIWNPHAEGAEKIADWQPKDGWKEMVCVEAGSVAEWQTLEAGATWEGGVVHKAHL</sequence>
<dbReference type="Proteomes" id="UP001375240">
    <property type="component" value="Unassembled WGS sequence"/>
</dbReference>
<comment type="function">
    <text evidence="5">Catalyzes the interconversion between the alpha and beta anomers from at least three hexose 6-phosphate sugars (Glc6P, Gal6P, and Man6P).</text>
</comment>
<evidence type="ECO:0000256" key="4">
    <source>
        <dbReference type="ARBA" id="ARBA00023235"/>
    </source>
</evidence>
<feature type="binding site" evidence="7">
    <location>
        <position position="106"/>
    </location>
    <ligand>
        <name>substrate</name>
    </ligand>
</feature>
<dbReference type="EMBL" id="JAVHNQ010000008">
    <property type="protein sequence ID" value="KAK6340927.1"/>
    <property type="molecule type" value="Genomic_DNA"/>
</dbReference>
<dbReference type="PIRSF" id="PIRSF016020">
    <property type="entry name" value="PHexose_mutarotase"/>
    <property type="match status" value="1"/>
</dbReference>
<evidence type="ECO:0000256" key="8">
    <source>
        <dbReference type="SAM" id="MobiDB-lite"/>
    </source>
</evidence>
<comment type="caution">
    <text evidence="9">The sequence shown here is derived from an EMBL/GenBank/DDBJ whole genome shotgun (WGS) entry which is preliminary data.</text>
</comment>
<keyword evidence="10" id="KW-1185">Reference proteome</keyword>
<dbReference type="GO" id="GO:0030246">
    <property type="term" value="F:carbohydrate binding"/>
    <property type="evidence" value="ECO:0007669"/>
    <property type="project" value="UniProtKB-UniRule"/>
</dbReference>
<keyword evidence="4 5" id="KW-0413">Isomerase</keyword>
<dbReference type="EC" id="5.1.3.15" evidence="3 5"/>
<dbReference type="InterPro" id="IPR011013">
    <property type="entry name" value="Gal_mutarotase_sf_dom"/>
</dbReference>
<evidence type="ECO:0000256" key="7">
    <source>
        <dbReference type="PIRSR" id="PIRSR016020-2"/>
    </source>
</evidence>
<feature type="active site" evidence="6">
    <location>
        <position position="293"/>
    </location>
</feature>
<proteinExistence type="inferred from homology"/>
<dbReference type="InterPro" id="IPR014718">
    <property type="entry name" value="GH-type_carb-bd"/>
</dbReference>
<comment type="similarity">
    <text evidence="2 5">Belongs to the glucose-6-phosphate 1-epimerase family.</text>
</comment>
<evidence type="ECO:0000313" key="10">
    <source>
        <dbReference type="Proteomes" id="UP001375240"/>
    </source>
</evidence>
<dbReference type="Gene3D" id="2.70.98.10">
    <property type="match status" value="1"/>
</dbReference>
<feature type="binding site" evidence="7">
    <location>
        <position position="101"/>
    </location>
    <ligand>
        <name>substrate</name>
    </ligand>
</feature>
<evidence type="ECO:0000256" key="3">
    <source>
        <dbReference type="ARBA" id="ARBA00012083"/>
    </source>
</evidence>
<dbReference type="PANTHER" id="PTHR11122">
    <property type="entry name" value="APOSPORY-ASSOCIATED PROTEIN C-RELATED"/>
    <property type="match status" value="1"/>
</dbReference>
<name>A0AAV9UI54_9PEZI</name>
<dbReference type="PANTHER" id="PTHR11122:SF13">
    <property type="entry name" value="GLUCOSE-6-PHOSPHATE 1-EPIMERASE"/>
    <property type="match status" value="1"/>
</dbReference>
<evidence type="ECO:0000313" key="9">
    <source>
        <dbReference type="EMBL" id="KAK6340927.1"/>
    </source>
</evidence>
<gene>
    <name evidence="9" type="ORF">TWF696_009240</name>
</gene>
<reference evidence="9 10" key="1">
    <citation type="submission" date="2019-10" db="EMBL/GenBank/DDBJ databases">
        <authorList>
            <person name="Palmer J.M."/>
        </authorList>
    </citation>
    <scope>NUCLEOTIDE SEQUENCE [LARGE SCALE GENOMIC DNA]</scope>
    <source>
        <strain evidence="9 10">TWF696</strain>
    </source>
</reference>
<feature type="binding site" evidence="7">
    <location>
        <position position="77"/>
    </location>
    <ligand>
        <name>substrate</name>
    </ligand>
</feature>
<feature type="region of interest" description="Disordered" evidence="8">
    <location>
        <begin position="1"/>
        <end position="34"/>
    </location>
</feature>
<dbReference type="GO" id="GO:0047938">
    <property type="term" value="F:glucose-6-phosphate 1-epimerase activity"/>
    <property type="evidence" value="ECO:0007669"/>
    <property type="project" value="UniProtKB-UniRule"/>
</dbReference>
<dbReference type="CDD" id="cd09020">
    <property type="entry name" value="D-hex-6-P-epi_like"/>
    <property type="match status" value="1"/>
</dbReference>
<dbReference type="GO" id="GO:0005975">
    <property type="term" value="P:carbohydrate metabolic process"/>
    <property type="evidence" value="ECO:0007669"/>
    <property type="project" value="InterPro"/>
</dbReference>
<evidence type="ECO:0000256" key="5">
    <source>
        <dbReference type="PIRNR" id="PIRNR016020"/>
    </source>
</evidence>
<feature type="active site" evidence="6">
    <location>
        <position position="186"/>
    </location>
</feature>
<comment type="catalytic activity">
    <reaction evidence="1">
        <text>alpha-D-glucose 6-phosphate = beta-D-glucose 6-phosphate</text>
        <dbReference type="Rhea" id="RHEA:16249"/>
        <dbReference type="ChEBI" id="CHEBI:58225"/>
        <dbReference type="ChEBI" id="CHEBI:58247"/>
        <dbReference type="EC" id="5.1.3.15"/>
    </reaction>
</comment>
<dbReference type="Pfam" id="PF01263">
    <property type="entry name" value="Aldose_epim"/>
    <property type="match status" value="1"/>
</dbReference>
<feature type="compositionally biased region" description="Polar residues" evidence="8">
    <location>
        <begin position="17"/>
        <end position="34"/>
    </location>
</feature>